<evidence type="ECO:0000256" key="1">
    <source>
        <dbReference type="ARBA" id="ARBA00006756"/>
    </source>
</evidence>
<dbReference type="GO" id="GO:0015031">
    <property type="term" value="P:protein transport"/>
    <property type="evidence" value="ECO:0007669"/>
    <property type="project" value="UniProtKB-KW"/>
</dbReference>
<keyword evidence="6" id="KW-1185">Reference proteome</keyword>
<dbReference type="PANTHER" id="PTHR12542">
    <property type="entry name" value="EXOCYST COMPLEX PROTEIN EXO70"/>
    <property type="match status" value="1"/>
</dbReference>
<organism evidence="5 6">
    <name type="scientific">Glycine soja</name>
    <name type="common">Wild soybean</name>
    <dbReference type="NCBI Taxonomy" id="3848"/>
    <lineage>
        <taxon>Eukaryota</taxon>
        <taxon>Viridiplantae</taxon>
        <taxon>Streptophyta</taxon>
        <taxon>Embryophyta</taxon>
        <taxon>Tracheophyta</taxon>
        <taxon>Spermatophyta</taxon>
        <taxon>Magnoliopsida</taxon>
        <taxon>eudicotyledons</taxon>
        <taxon>Gunneridae</taxon>
        <taxon>Pentapetalae</taxon>
        <taxon>rosids</taxon>
        <taxon>fabids</taxon>
        <taxon>Fabales</taxon>
        <taxon>Fabaceae</taxon>
        <taxon>Papilionoideae</taxon>
        <taxon>50 kb inversion clade</taxon>
        <taxon>NPAAA clade</taxon>
        <taxon>indigoferoid/millettioid clade</taxon>
        <taxon>Phaseoleae</taxon>
        <taxon>Glycine</taxon>
        <taxon>Glycine subgen. Soja</taxon>
    </lineage>
</organism>
<dbReference type="Gene3D" id="1.20.1280.170">
    <property type="entry name" value="Exocyst complex component Exo70"/>
    <property type="match status" value="1"/>
</dbReference>
<proteinExistence type="inferred from homology"/>
<evidence type="ECO:0000313" key="6">
    <source>
        <dbReference type="Proteomes" id="UP000289340"/>
    </source>
</evidence>
<name>A0A445IUT4_GLYSO</name>
<dbReference type="GO" id="GO:0000145">
    <property type="term" value="C:exocyst"/>
    <property type="evidence" value="ECO:0007669"/>
    <property type="project" value="InterPro"/>
</dbReference>
<gene>
    <name evidence="5" type="ORF">D0Y65_028531</name>
</gene>
<dbReference type="InterPro" id="IPR016159">
    <property type="entry name" value="Cullin_repeat-like_dom_sf"/>
</dbReference>
<dbReference type="GO" id="GO:0005546">
    <property type="term" value="F:phosphatidylinositol-4,5-bisphosphate binding"/>
    <property type="evidence" value="ECO:0007669"/>
    <property type="project" value="InterPro"/>
</dbReference>
<keyword evidence="2 3" id="KW-0813">Transport</keyword>
<comment type="caution">
    <text evidence="5">The sequence shown here is derived from an EMBL/GenBank/DDBJ whole genome shotgun (WGS) entry which is preliminary data.</text>
</comment>
<dbReference type="EMBL" id="QZWG01000010">
    <property type="protein sequence ID" value="RZB89822.1"/>
    <property type="molecule type" value="Genomic_DNA"/>
</dbReference>
<dbReference type="AlphaFoldDB" id="A0A445IUT4"/>
<dbReference type="Pfam" id="PF03081">
    <property type="entry name" value="Exo70_C"/>
    <property type="match status" value="1"/>
</dbReference>
<evidence type="ECO:0000256" key="2">
    <source>
        <dbReference type="ARBA" id="ARBA00022448"/>
    </source>
</evidence>
<sequence>MAMSSRNDDIGIREGEKEEVLQVVEDVDTFLRSGGDHVPDCVHVLPKLLERIVDKYNDGRKKLGEEPEDDKSFLNVVERIFKLSTCDTCDIALDQTSSVLEKAMSLLEKDLCSLLEEPKQKAPKKSFSFGSRSDLSLIPSKSPFLEQDQDNHDFPFNFSSQKISILNKITTTMITTGYQIECCMTFANFRRSAFTTALQRFGHRNMKMEDVYKMPWESLEGEIATWNQVVWHCTTVLFNAEQRLYDSIFPNQPSISQKLFGDLARYVIIRLLNFAQGAVLTKWSAEKLFKFLDMYETLREDIVGGSYLESCAKELAYETSTTKDMIIEAIVAMFCDLKTSIKNDNERIPVPNGAVHPLTRYVMNYLKYACEYKDTLEQVFTQGQGANIEGIEIQNHKSIHEEVEDVGMPKNSPFALQLITIMDLLDANLERKSKLYRDLALHYFFLMNNKRYIVQKVKGCVELHELMGDNWCRRRQSGLRLYHKCYQRETWSKILQCLKPEGLQGTRNKVSKQLVKERFKCFNSMFEEIHKTQCTWMVSDEQLQSELRVSISTLVIPAYRSFVGRFKQHLESTRHIDKYIKYHPEDIELLIDDLFGGNATSMTRRRT</sequence>
<comment type="function">
    <text evidence="3">Component of the exocyst complex.</text>
</comment>
<dbReference type="InterPro" id="IPR046364">
    <property type="entry name" value="Exo70_C"/>
</dbReference>
<protein>
    <recommendedName>
        <fullName evidence="3">Exocyst subunit Exo70 family protein</fullName>
    </recommendedName>
</protein>
<dbReference type="SUPFAM" id="SSF74788">
    <property type="entry name" value="Cullin repeat-like"/>
    <property type="match status" value="1"/>
</dbReference>
<evidence type="ECO:0000256" key="3">
    <source>
        <dbReference type="RuleBase" id="RU365026"/>
    </source>
</evidence>
<keyword evidence="3" id="KW-0268">Exocytosis</keyword>
<comment type="similarity">
    <text evidence="1 3">Belongs to the EXO70 family.</text>
</comment>
<dbReference type="InterPro" id="IPR004140">
    <property type="entry name" value="Exo70"/>
</dbReference>
<feature type="domain" description="Exocyst complex subunit Exo70 C-terminal" evidence="4">
    <location>
        <begin position="225"/>
        <end position="593"/>
    </location>
</feature>
<dbReference type="Gramene" id="XM_028329183.1">
    <property type="protein sequence ID" value="XP_028184984.1"/>
    <property type="gene ID" value="LOC114371879"/>
</dbReference>
<dbReference type="Proteomes" id="UP000289340">
    <property type="component" value="Chromosome 10"/>
</dbReference>
<dbReference type="GO" id="GO:0006887">
    <property type="term" value="P:exocytosis"/>
    <property type="evidence" value="ECO:0007669"/>
    <property type="project" value="UniProtKB-KW"/>
</dbReference>
<accession>A0A445IUT4</accession>
<reference evidence="5 6" key="1">
    <citation type="submission" date="2018-09" db="EMBL/GenBank/DDBJ databases">
        <title>A high-quality reference genome of wild soybean provides a powerful tool to mine soybean genomes.</title>
        <authorList>
            <person name="Xie M."/>
            <person name="Chung C.Y.L."/>
            <person name="Li M.-W."/>
            <person name="Wong F.-L."/>
            <person name="Chan T.-F."/>
            <person name="Lam H.-M."/>
        </authorList>
    </citation>
    <scope>NUCLEOTIDE SEQUENCE [LARGE SCALE GENOMIC DNA]</scope>
    <source>
        <strain evidence="6">cv. W05</strain>
        <tissue evidence="5">Hypocotyl of etiolated seedlings</tissue>
    </source>
</reference>
<keyword evidence="3" id="KW-0653">Protein transport</keyword>
<dbReference type="PANTHER" id="PTHR12542:SF127">
    <property type="entry name" value="EXOCYST COMPLEX COMPONENT EXO70C1"/>
    <property type="match status" value="1"/>
</dbReference>
<evidence type="ECO:0000259" key="4">
    <source>
        <dbReference type="Pfam" id="PF03081"/>
    </source>
</evidence>
<dbReference type="SMR" id="A0A445IUT4"/>
<evidence type="ECO:0000313" key="5">
    <source>
        <dbReference type="EMBL" id="RZB89822.1"/>
    </source>
</evidence>